<reference evidence="1" key="1">
    <citation type="submission" date="2020-10" db="EMBL/GenBank/DDBJ databases">
        <authorList>
            <person name="Gilroy R."/>
        </authorList>
    </citation>
    <scope>NUCLEOTIDE SEQUENCE</scope>
    <source>
        <strain evidence="1">ChiBcec16-1751</strain>
    </source>
</reference>
<evidence type="ECO:0000313" key="1">
    <source>
        <dbReference type="EMBL" id="HIS64903.1"/>
    </source>
</evidence>
<dbReference type="AlphaFoldDB" id="A0A9D1F9Q2"/>
<proteinExistence type="predicted"/>
<gene>
    <name evidence="1" type="ORF">IAA83_05985</name>
</gene>
<comment type="caution">
    <text evidence="1">The sequence shown here is derived from an EMBL/GenBank/DDBJ whole genome shotgun (WGS) entry which is preliminary data.</text>
</comment>
<reference evidence="1" key="2">
    <citation type="journal article" date="2021" name="PeerJ">
        <title>Extensive microbial diversity within the chicken gut microbiome revealed by metagenomics and culture.</title>
        <authorList>
            <person name="Gilroy R."/>
            <person name="Ravi A."/>
            <person name="Getino M."/>
            <person name="Pursley I."/>
            <person name="Horton D.L."/>
            <person name="Alikhan N.F."/>
            <person name="Baker D."/>
            <person name="Gharbi K."/>
            <person name="Hall N."/>
            <person name="Watson M."/>
            <person name="Adriaenssens E.M."/>
            <person name="Foster-Nyarko E."/>
            <person name="Jarju S."/>
            <person name="Secka A."/>
            <person name="Antonio M."/>
            <person name="Oren A."/>
            <person name="Chaudhuri R.R."/>
            <person name="La Ragione R."/>
            <person name="Hildebrand F."/>
            <person name="Pallen M.J."/>
        </authorList>
    </citation>
    <scope>NUCLEOTIDE SEQUENCE</scope>
    <source>
        <strain evidence="1">ChiBcec16-1751</strain>
    </source>
</reference>
<accession>A0A9D1F9Q2</accession>
<evidence type="ECO:0000313" key="2">
    <source>
        <dbReference type="Proteomes" id="UP000886741"/>
    </source>
</evidence>
<dbReference type="InterPro" id="IPR058705">
    <property type="entry name" value="A_ENA"/>
</dbReference>
<sequence length="122" mass="13466">MGMPQIPPAEHRPSFRQTRIDLLESAALEAMSASHILNAQGEQTQAVVRRYAAGEITFCQLLTSCRCTRDLLQTLIMKQWLLQQKLEAVAELRDAPEDCIGRSSCGSDRPAVPGCPCVPRSE</sequence>
<protein>
    <submittedName>
        <fullName evidence="1">Uncharacterized protein</fullName>
    </submittedName>
</protein>
<dbReference type="EMBL" id="DVJJ01000089">
    <property type="protein sequence ID" value="HIS64903.1"/>
    <property type="molecule type" value="Genomic_DNA"/>
</dbReference>
<organism evidence="1 2">
    <name type="scientific">Candidatus Avoscillospira avistercoris</name>
    <dbReference type="NCBI Taxonomy" id="2840707"/>
    <lineage>
        <taxon>Bacteria</taxon>
        <taxon>Bacillati</taxon>
        <taxon>Bacillota</taxon>
        <taxon>Clostridia</taxon>
        <taxon>Eubacteriales</taxon>
        <taxon>Oscillospiraceae</taxon>
        <taxon>Oscillospiraceae incertae sedis</taxon>
        <taxon>Candidatus Avoscillospira</taxon>
    </lineage>
</organism>
<dbReference type="Proteomes" id="UP000886741">
    <property type="component" value="Unassembled WGS sequence"/>
</dbReference>
<name>A0A9D1F9Q2_9FIRM</name>
<dbReference type="Pfam" id="PF26595">
    <property type="entry name" value="A_ENA"/>
    <property type="match status" value="1"/>
</dbReference>